<dbReference type="InterPro" id="IPR049712">
    <property type="entry name" value="Poly_export"/>
</dbReference>
<feature type="chain" id="PRO_5002056570" description="Polysaccharide export protein N-terminal domain-containing protein" evidence="2">
    <location>
        <begin position="20"/>
        <end position="219"/>
    </location>
</feature>
<sequence>MKKLKFLFILGFFAFIGCASYDTIQSDIDQSLGNNVENRLEAINGTYTLLPPDVIEVSVADNPDLRVRVIIRPDGNIFFPLLGDVYVEGLTPLEIREKIHKLLGRYLKELPEESVSVAVIGFNSKKVYIYDYGRGIKEIPFTGNLTVLDAITQSGMLSRTSNQRKIKVIRGESDVVEKPQKFSVNLKKIIYDGKTARNIVLRPDDIVYIPPTLLGGWVM</sequence>
<feature type="domain" description="Polysaccharide export protein N-terminal" evidence="3">
    <location>
        <begin position="44"/>
        <end position="117"/>
    </location>
</feature>
<dbReference type="AlphaFoldDB" id="A0A0B0EG64"/>
<dbReference type="InterPro" id="IPR003715">
    <property type="entry name" value="Poly_export_N"/>
</dbReference>
<dbReference type="Pfam" id="PF02563">
    <property type="entry name" value="Poly_export"/>
    <property type="match status" value="1"/>
</dbReference>
<proteinExistence type="predicted"/>
<dbReference type="PANTHER" id="PTHR33619">
    <property type="entry name" value="POLYSACCHARIDE EXPORT PROTEIN GFCE-RELATED"/>
    <property type="match status" value="1"/>
</dbReference>
<comment type="caution">
    <text evidence="4">The sequence shown here is derived from an EMBL/GenBank/DDBJ whole genome shotgun (WGS) entry which is preliminary data.</text>
</comment>
<dbReference type="Proteomes" id="UP000030652">
    <property type="component" value="Unassembled WGS sequence"/>
</dbReference>
<reference evidence="4 5" key="1">
    <citation type="submission" date="2014-10" db="EMBL/GenBank/DDBJ databases">
        <title>Draft genome of anammox bacterium scalindua brodae, obtained using differential coverage binning of sequence data from two enrichment reactors.</title>
        <authorList>
            <person name="Speth D.R."/>
            <person name="Russ L."/>
            <person name="Kartal B."/>
            <person name="Op den Camp H.J."/>
            <person name="Dutilh B.E."/>
            <person name="Jetten M.S."/>
        </authorList>
    </citation>
    <scope>NUCLEOTIDE SEQUENCE [LARGE SCALE GENOMIC DNA]</scope>
    <source>
        <strain evidence="4">RU1</strain>
    </source>
</reference>
<evidence type="ECO:0000256" key="2">
    <source>
        <dbReference type="SAM" id="SignalP"/>
    </source>
</evidence>
<evidence type="ECO:0000313" key="5">
    <source>
        <dbReference type="Proteomes" id="UP000030652"/>
    </source>
</evidence>
<name>A0A0B0EG64_9BACT</name>
<feature type="signal peptide" evidence="2">
    <location>
        <begin position="1"/>
        <end position="19"/>
    </location>
</feature>
<accession>A0A0B0EG64</accession>
<protein>
    <recommendedName>
        <fullName evidence="3">Polysaccharide export protein N-terminal domain-containing protein</fullName>
    </recommendedName>
</protein>
<organism evidence="4 5">
    <name type="scientific">Candidatus Scalindua brodae</name>
    <dbReference type="NCBI Taxonomy" id="237368"/>
    <lineage>
        <taxon>Bacteria</taxon>
        <taxon>Pseudomonadati</taxon>
        <taxon>Planctomycetota</taxon>
        <taxon>Candidatus Brocadiia</taxon>
        <taxon>Candidatus Brocadiales</taxon>
        <taxon>Candidatus Scalinduaceae</taxon>
        <taxon>Candidatus Scalindua</taxon>
    </lineage>
</organism>
<dbReference type="GO" id="GO:0015159">
    <property type="term" value="F:polysaccharide transmembrane transporter activity"/>
    <property type="evidence" value="ECO:0007669"/>
    <property type="project" value="InterPro"/>
</dbReference>
<dbReference type="PANTHER" id="PTHR33619:SF3">
    <property type="entry name" value="POLYSACCHARIDE EXPORT PROTEIN GFCE-RELATED"/>
    <property type="match status" value="1"/>
</dbReference>
<evidence type="ECO:0000313" key="4">
    <source>
        <dbReference type="EMBL" id="KHE91574.1"/>
    </source>
</evidence>
<dbReference type="EMBL" id="JRYO01000190">
    <property type="protein sequence ID" value="KHE91574.1"/>
    <property type="molecule type" value="Genomic_DNA"/>
</dbReference>
<gene>
    <name evidence="4" type="ORF">SCABRO_02683</name>
</gene>
<dbReference type="eggNOG" id="COG1596">
    <property type="taxonomic scope" value="Bacteria"/>
</dbReference>
<evidence type="ECO:0000256" key="1">
    <source>
        <dbReference type="ARBA" id="ARBA00022729"/>
    </source>
</evidence>
<dbReference type="Gene3D" id="3.10.560.10">
    <property type="entry name" value="Outer membrane lipoprotein wza domain like"/>
    <property type="match status" value="1"/>
</dbReference>
<evidence type="ECO:0000259" key="3">
    <source>
        <dbReference type="Pfam" id="PF02563"/>
    </source>
</evidence>
<dbReference type="Gene3D" id="3.30.1950.10">
    <property type="entry name" value="wza like domain"/>
    <property type="match status" value="1"/>
</dbReference>
<dbReference type="PROSITE" id="PS51257">
    <property type="entry name" value="PROKAR_LIPOPROTEIN"/>
    <property type="match status" value="1"/>
</dbReference>
<keyword evidence="1 2" id="KW-0732">Signal</keyword>